<sequence>MDYSRETSKRWSGYDRYAIRRSIYSSDSDSGIVASSPSTDSSLNGYSVQPIPSRFQFAPVEGRTEKPAKKRVSWLRLGRKRADSSMRILSEVATSKLSRRYDLTTLELGRGVSGSVFLVRRHKDNENYAAKAYVKKPTDGKYSRTKFLAKIANEVVMLAQLHHENVIRTIDIVSNADQIVTIMEFCPVNLFRLVKEKLLSIADIQEFFSQLGAGVAYLHNECSIAHRDLKLENLGVGQDGQLKVLDFGSAIRLPSDSRQSHICPACFNQDTCRGSDFPEFQRPPQKVRGLCGSDPYIAPEIWESVIKGSGSTCRCCRVCGYDPLKSDIWSMGVIYIAMHSGKFPWAIAKPSDPDFTLFKAQRRHRLSKFKVSSSSLPMALGMLTLCPQDRLDIDQVMAHSRN</sequence>
<comment type="caution">
    <text evidence="1">The sequence shown here is derived from an EMBL/GenBank/DDBJ whole genome shotgun (WGS) entry which is preliminary data.</text>
</comment>
<reference evidence="1" key="1">
    <citation type="submission" date="2022-04" db="EMBL/GenBank/DDBJ databases">
        <title>Genome of the entomopathogenic fungus Entomophthora muscae.</title>
        <authorList>
            <person name="Elya C."/>
            <person name="Lovett B.R."/>
            <person name="Lee E."/>
            <person name="Macias A.M."/>
            <person name="Hajek A.E."/>
            <person name="De Bivort B.L."/>
            <person name="Kasson M.T."/>
            <person name="De Fine Licht H.H."/>
            <person name="Stajich J.E."/>
        </authorList>
    </citation>
    <scope>NUCLEOTIDE SEQUENCE</scope>
    <source>
        <strain evidence="1">Berkeley</strain>
    </source>
</reference>
<gene>
    <name evidence="1" type="ORF">DSO57_1022699</name>
</gene>
<dbReference type="EMBL" id="QTSX02000115">
    <property type="protein sequence ID" value="KAJ9088474.1"/>
    <property type="molecule type" value="Genomic_DNA"/>
</dbReference>
<evidence type="ECO:0000313" key="2">
    <source>
        <dbReference type="Proteomes" id="UP001165960"/>
    </source>
</evidence>
<proteinExistence type="predicted"/>
<protein>
    <submittedName>
        <fullName evidence="1">Uncharacterized protein</fullName>
    </submittedName>
</protein>
<accession>A0ACC2UNG2</accession>
<name>A0ACC2UNG2_9FUNG</name>
<evidence type="ECO:0000313" key="1">
    <source>
        <dbReference type="EMBL" id="KAJ9088474.1"/>
    </source>
</evidence>
<dbReference type="Proteomes" id="UP001165960">
    <property type="component" value="Unassembled WGS sequence"/>
</dbReference>
<organism evidence="1 2">
    <name type="scientific">Entomophthora muscae</name>
    <dbReference type="NCBI Taxonomy" id="34485"/>
    <lineage>
        <taxon>Eukaryota</taxon>
        <taxon>Fungi</taxon>
        <taxon>Fungi incertae sedis</taxon>
        <taxon>Zoopagomycota</taxon>
        <taxon>Entomophthoromycotina</taxon>
        <taxon>Entomophthoromycetes</taxon>
        <taxon>Entomophthorales</taxon>
        <taxon>Entomophthoraceae</taxon>
        <taxon>Entomophthora</taxon>
    </lineage>
</organism>
<keyword evidence="2" id="KW-1185">Reference proteome</keyword>